<evidence type="ECO:0000259" key="1">
    <source>
        <dbReference type="SMART" id="SM00256"/>
    </source>
</evidence>
<protein>
    <recommendedName>
        <fullName evidence="1">F-box domain-containing protein</fullName>
    </recommendedName>
</protein>
<dbReference type="AlphaFoldDB" id="A0ABC8V867"/>
<keyword evidence="3" id="KW-1185">Reference proteome</keyword>
<feature type="domain" description="F-box" evidence="1">
    <location>
        <begin position="19"/>
        <end position="60"/>
    </location>
</feature>
<proteinExistence type="predicted"/>
<dbReference type="InterPro" id="IPR001810">
    <property type="entry name" value="F-box_dom"/>
</dbReference>
<gene>
    <name evidence="2" type="ORF">URODEC1_LOCUS747</name>
</gene>
<dbReference type="EMBL" id="OZ075111">
    <property type="protein sequence ID" value="CAL4885782.1"/>
    <property type="molecule type" value="Genomic_DNA"/>
</dbReference>
<sequence length="395" mass="44932">MENNESVQQVSTPPGIQDIPDDLLELVLLQVPTPACLLRAAATCKVWRRVITGDGFLHRYRSIHRPRLVLGHYAIDYDDSERGNERVRTDFIPSPPRPATRLYQRVSLYFLPRAMGPYTKLLPTDSRGGLLAVVNGTLWKNLVVCNPWTRQYRAIHIPWTRPVFAPEDGYCEHNFLGAFLLGGGADDDDETTISMSNFRVVYARMVHDDFNNRVTTQAYVYSARDGRFLVLAPPIGPGVGFQHFGWSRRALEMFNRFMGRAGTCMLEVEANYDRGNLRVVGGGARGAVHIVRIVDSDLEVFTRACGDRECVLHKRFSLWQLSNLKQDRPERQRWGFWETPSSGALRLMVSSTSSEFSIDVETMELERISETTYQYAADLLLPYEVTWPHKISDGL</sequence>
<dbReference type="PANTHER" id="PTHR33207">
    <property type="entry name" value="F-BOX DOMAIN CONTAINING PROTEIN-RELATED"/>
    <property type="match status" value="1"/>
</dbReference>
<reference evidence="3" key="1">
    <citation type="submission" date="2024-06" db="EMBL/GenBank/DDBJ databases">
        <authorList>
            <person name="Ryan C."/>
        </authorList>
    </citation>
    <scope>NUCLEOTIDE SEQUENCE [LARGE SCALE GENOMIC DNA]</scope>
</reference>
<name>A0ABC8V867_9POAL</name>
<dbReference type="SUPFAM" id="SSF81383">
    <property type="entry name" value="F-box domain"/>
    <property type="match status" value="1"/>
</dbReference>
<dbReference type="InterPro" id="IPR036047">
    <property type="entry name" value="F-box-like_dom_sf"/>
</dbReference>
<evidence type="ECO:0000313" key="2">
    <source>
        <dbReference type="EMBL" id="CAL4885782.1"/>
    </source>
</evidence>
<dbReference type="SMART" id="SM00256">
    <property type="entry name" value="FBOX"/>
    <property type="match status" value="1"/>
</dbReference>
<dbReference type="Pfam" id="PF12937">
    <property type="entry name" value="F-box-like"/>
    <property type="match status" value="1"/>
</dbReference>
<organism evidence="2 3">
    <name type="scientific">Urochloa decumbens</name>
    <dbReference type="NCBI Taxonomy" id="240449"/>
    <lineage>
        <taxon>Eukaryota</taxon>
        <taxon>Viridiplantae</taxon>
        <taxon>Streptophyta</taxon>
        <taxon>Embryophyta</taxon>
        <taxon>Tracheophyta</taxon>
        <taxon>Spermatophyta</taxon>
        <taxon>Magnoliopsida</taxon>
        <taxon>Liliopsida</taxon>
        <taxon>Poales</taxon>
        <taxon>Poaceae</taxon>
        <taxon>PACMAD clade</taxon>
        <taxon>Panicoideae</taxon>
        <taxon>Panicodae</taxon>
        <taxon>Paniceae</taxon>
        <taxon>Melinidinae</taxon>
        <taxon>Urochloa</taxon>
    </lineage>
</organism>
<accession>A0ABC8V867</accession>
<evidence type="ECO:0000313" key="3">
    <source>
        <dbReference type="Proteomes" id="UP001497457"/>
    </source>
</evidence>
<dbReference type="Proteomes" id="UP001497457">
    <property type="component" value="Chromosome 1b"/>
</dbReference>
<dbReference type="Gene3D" id="1.20.1280.50">
    <property type="match status" value="1"/>
</dbReference>
<reference evidence="2 3" key="2">
    <citation type="submission" date="2024-10" db="EMBL/GenBank/DDBJ databases">
        <authorList>
            <person name="Ryan C."/>
        </authorList>
    </citation>
    <scope>NUCLEOTIDE SEQUENCE [LARGE SCALE GENOMIC DNA]</scope>
</reference>